<reference evidence="1 2" key="1">
    <citation type="submission" date="2017-07" db="EMBL/GenBank/DDBJ databases">
        <title>Genome sequencing and assembly of Paenibacillus rigui.</title>
        <authorList>
            <person name="Mayilraj S."/>
        </authorList>
    </citation>
    <scope>NUCLEOTIDE SEQUENCE [LARGE SCALE GENOMIC DNA]</scope>
    <source>
        <strain evidence="1 2">JCM 16352</strain>
    </source>
</reference>
<accession>A0A229UMK1</accession>
<name>A0A229UMK1_9BACL</name>
<evidence type="ECO:0000313" key="2">
    <source>
        <dbReference type="Proteomes" id="UP000215509"/>
    </source>
</evidence>
<sequence length="135" mass="15047">MDAAKLAEKVKRVLQKQIRAKGYEAEALLLTPIEKNLRKLNITDTGENTPEPHSENIKIVVTSHGIKENSTELGDNPDEILEFIVIEDGSESELKKVEEDRILIYLGKKYIVELVSPATLAGQLIIKEVTAKAVR</sequence>
<comment type="caution">
    <text evidence="1">The sequence shown here is derived from an EMBL/GenBank/DDBJ whole genome shotgun (WGS) entry which is preliminary data.</text>
</comment>
<dbReference type="Proteomes" id="UP000215509">
    <property type="component" value="Unassembled WGS sequence"/>
</dbReference>
<dbReference type="AlphaFoldDB" id="A0A229UMK1"/>
<gene>
    <name evidence="1" type="ORF">CF651_19035</name>
</gene>
<proteinExistence type="predicted"/>
<dbReference type="EMBL" id="NMQW01000027">
    <property type="protein sequence ID" value="OXM84603.1"/>
    <property type="molecule type" value="Genomic_DNA"/>
</dbReference>
<keyword evidence="2" id="KW-1185">Reference proteome</keyword>
<organism evidence="1 2">
    <name type="scientific">Paenibacillus rigui</name>
    <dbReference type="NCBI Taxonomy" id="554312"/>
    <lineage>
        <taxon>Bacteria</taxon>
        <taxon>Bacillati</taxon>
        <taxon>Bacillota</taxon>
        <taxon>Bacilli</taxon>
        <taxon>Bacillales</taxon>
        <taxon>Paenibacillaceae</taxon>
        <taxon>Paenibacillus</taxon>
    </lineage>
</organism>
<protein>
    <submittedName>
        <fullName evidence="1">Uncharacterized protein</fullName>
    </submittedName>
</protein>
<dbReference type="OrthoDB" id="2679496at2"/>
<dbReference type="RefSeq" id="WP_094016459.1">
    <property type="nucleotide sequence ID" value="NZ_NMQW01000027.1"/>
</dbReference>
<evidence type="ECO:0000313" key="1">
    <source>
        <dbReference type="EMBL" id="OXM84603.1"/>
    </source>
</evidence>